<reference evidence="2" key="1">
    <citation type="submission" date="2016-10" db="EMBL/GenBank/DDBJ databases">
        <authorList>
            <person name="Varghese N."/>
            <person name="Submissions S."/>
        </authorList>
    </citation>
    <scope>NUCLEOTIDE SEQUENCE [LARGE SCALE GENOMIC DNA]</scope>
    <source>
        <strain evidence="2">DSM 43163</strain>
    </source>
</reference>
<proteinExistence type="predicted"/>
<dbReference type="AlphaFoldDB" id="A0A1H6DKJ0"/>
<protein>
    <submittedName>
        <fullName evidence="1">Uncharacterized protein</fullName>
    </submittedName>
</protein>
<organism evidence="1 2">
    <name type="scientific">Thermomonospora echinospora</name>
    <dbReference type="NCBI Taxonomy" id="1992"/>
    <lineage>
        <taxon>Bacteria</taxon>
        <taxon>Bacillati</taxon>
        <taxon>Actinomycetota</taxon>
        <taxon>Actinomycetes</taxon>
        <taxon>Streptosporangiales</taxon>
        <taxon>Thermomonosporaceae</taxon>
        <taxon>Thermomonospora</taxon>
    </lineage>
</organism>
<gene>
    <name evidence="1" type="ORF">SAMN04489712_11878</name>
</gene>
<accession>A0A1H6DKJ0</accession>
<name>A0A1H6DKJ0_9ACTN</name>
<evidence type="ECO:0000313" key="2">
    <source>
        <dbReference type="Proteomes" id="UP000236723"/>
    </source>
</evidence>
<evidence type="ECO:0000313" key="1">
    <source>
        <dbReference type="EMBL" id="SEG85778.1"/>
    </source>
</evidence>
<sequence length="73" mass="8240">MARAKPVSVTIGTQPFVCTVCRSALFWERRTRLPTHSGVGFAPSATGLLCTGCGYLHWFQNDNLRLWKQDEQQ</sequence>
<dbReference type="EMBL" id="FNVO01000018">
    <property type="protein sequence ID" value="SEG85778.1"/>
    <property type="molecule type" value="Genomic_DNA"/>
</dbReference>
<dbReference type="Proteomes" id="UP000236723">
    <property type="component" value="Unassembled WGS sequence"/>
</dbReference>
<keyword evidence="2" id="KW-1185">Reference proteome</keyword>